<dbReference type="InterPro" id="IPR015421">
    <property type="entry name" value="PyrdxlP-dep_Trfase_major"/>
</dbReference>
<evidence type="ECO:0000313" key="4">
    <source>
        <dbReference type="EMBL" id="PIT86864.1"/>
    </source>
</evidence>
<dbReference type="PROSITE" id="PS00600">
    <property type="entry name" value="AA_TRANSFER_CLASS_3"/>
    <property type="match status" value="1"/>
</dbReference>
<dbReference type="CDD" id="cd00610">
    <property type="entry name" value="OAT_like"/>
    <property type="match status" value="1"/>
</dbReference>
<organism evidence="4 5">
    <name type="scientific">Candidatus Magasanikbacteria bacterium CG10_big_fil_rev_8_21_14_0_10_43_6</name>
    <dbReference type="NCBI Taxonomy" id="1974650"/>
    <lineage>
        <taxon>Bacteria</taxon>
        <taxon>Candidatus Magasanikiibacteriota</taxon>
    </lineage>
</organism>
<accession>A0A2M6W234</accession>
<comment type="similarity">
    <text evidence="3">Belongs to the class-III pyridoxal-phosphate-dependent aminotransferase family.</text>
</comment>
<evidence type="ECO:0000256" key="1">
    <source>
        <dbReference type="ARBA" id="ARBA00001933"/>
    </source>
</evidence>
<dbReference type="PANTHER" id="PTHR43713:SF3">
    <property type="entry name" value="GLUTAMATE-1-SEMIALDEHYDE 2,1-AMINOMUTASE 1, CHLOROPLASTIC-RELATED"/>
    <property type="match status" value="1"/>
</dbReference>
<feature type="non-terminal residue" evidence="4">
    <location>
        <position position="314"/>
    </location>
</feature>
<comment type="caution">
    <text evidence="4">The sequence shown here is derived from an EMBL/GenBank/DDBJ whole genome shotgun (WGS) entry which is preliminary data.</text>
</comment>
<dbReference type="Gene3D" id="3.90.1150.10">
    <property type="entry name" value="Aspartate Aminotransferase, domain 1"/>
    <property type="match status" value="1"/>
</dbReference>
<dbReference type="GO" id="GO:0008483">
    <property type="term" value="F:transaminase activity"/>
    <property type="evidence" value="ECO:0007669"/>
    <property type="project" value="UniProtKB-KW"/>
</dbReference>
<dbReference type="InterPro" id="IPR049704">
    <property type="entry name" value="Aminotrans_3_PPA_site"/>
</dbReference>
<dbReference type="AlphaFoldDB" id="A0A2M6W234"/>
<name>A0A2M6W234_9BACT</name>
<dbReference type="Gene3D" id="3.40.640.10">
    <property type="entry name" value="Type I PLP-dependent aspartate aminotransferase-like (Major domain)"/>
    <property type="match status" value="1"/>
</dbReference>
<dbReference type="PANTHER" id="PTHR43713">
    <property type="entry name" value="GLUTAMATE-1-SEMIALDEHYDE 2,1-AMINOMUTASE"/>
    <property type="match status" value="1"/>
</dbReference>
<evidence type="ECO:0000256" key="2">
    <source>
        <dbReference type="ARBA" id="ARBA00022898"/>
    </source>
</evidence>
<dbReference type="SUPFAM" id="SSF53383">
    <property type="entry name" value="PLP-dependent transferases"/>
    <property type="match status" value="1"/>
</dbReference>
<gene>
    <name evidence="4" type="ORF">COU33_00815</name>
</gene>
<keyword evidence="4" id="KW-0808">Transferase</keyword>
<evidence type="ECO:0000313" key="5">
    <source>
        <dbReference type="Proteomes" id="UP000229362"/>
    </source>
</evidence>
<dbReference type="InterPro" id="IPR015424">
    <property type="entry name" value="PyrdxlP-dep_Trfase"/>
</dbReference>
<proteinExistence type="inferred from homology"/>
<evidence type="ECO:0000256" key="3">
    <source>
        <dbReference type="RuleBase" id="RU003560"/>
    </source>
</evidence>
<keyword evidence="4" id="KW-0032">Aminotransferase</keyword>
<dbReference type="EMBL" id="PFBZ01000034">
    <property type="protein sequence ID" value="PIT86864.1"/>
    <property type="molecule type" value="Genomic_DNA"/>
</dbReference>
<comment type="cofactor">
    <cofactor evidence="1">
        <name>pyridoxal 5'-phosphate</name>
        <dbReference type="ChEBI" id="CHEBI:597326"/>
    </cofactor>
</comment>
<keyword evidence="2 3" id="KW-0663">Pyridoxal phosphate</keyword>
<sequence length="314" mass="34554">MSNRYQKSNEMFQEVKEIIPLATQTFSKSYLQYIRGEAPLFVTHAKGSRVWDVDGNEYIDFVSGLLTTFLGYCYPAVDNAIIAQLKKGITPSLPSVLEAELAKKLIEIIPCAEMVRFGKNGSDVTTGAIRVARAVTGKEDVVACGYHGWHDWYIGSTTRHLGVPESTRALTHKFIYNDIDSLKNILEAHTGEVAAVIMEPMNYQEPADGFLQQVKDLTHKHGALLIFDEVITGFRFGLGGAQGLFGVTPDLATFGKSMANGMPISALVGKKEYMDIVSDIFYSFTYAGETLSIAAALATIQEIEEKNVVGYIEE</sequence>
<dbReference type="Proteomes" id="UP000229362">
    <property type="component" value="Unassembled WGS sequence"/>
</dbReference>
<dbReference type="Pfam" id="PF00202">
    <property type="entry name" value="Aminotran_3"/>
    <property type="match status" value="1"/>
</dbReference>
<dbReference type="GO" id="GO:0030170">
    <property type="term" value="F:pyridoxal phosphate binding"/>
    <property type="evidence" value="ECO:0007669"/>
    <property type="project" value="InterPro"/>
</dbReference>
<reference evidence="5" key="1">
    <citation type="submission" date="2017-09" db="EMBL/GenBank/DDBJ databases">
        <title>Depth-based differentiation of microbial function through sediment-hosted aquifers and enrichment of novel symbionts in the deep terrestrial subsurface.</title>
        <authorList>
            <person name="Probst A.J."/>
            <person name="Ladd B."/>
            <person name="Jarett J.K."/>
            <person name="Geller-Mcgrath D.E."/>
            <person name="Sieber C.M.K."/>
            <person name="Emerson J.B."/>
            <person name="Anantharaman K."/>
            <person name="Thomas B.C."/>
            <person name="Malmstrom R."/>
            <person name="Stieglmeier M."/>
            <person name="Klingl A."/>
            <person name="Woyke T."/>
            <person name="Ryan C.M."/>
            <person name="Banfield J.F."/>
        </authorList>
    </citation>
    <scope>NUCLEOTIDE SEQUENCE [LARGE SCALE GENOMIC DNA]</scope>
</reference>
<protein>
    <submittedName>
        <fullName evidence="4">Aspartate aminotransferase family protein</fullName>
    </submittedName>
</protein>
<dbReference type="InterPro" id="IPR005814">
    <property type="entry name" value="Aminotrans_3"/>
</dbReference>
<dbReference type="InterPro" id="IPR015422">
    <property type="entry name" value="PyrdxlP-dep_Trfase_small"/>
</dbReference>